<dbReference type="Proteomes" id="UP001627154">
    <property type="component" value="Unassembled WGS sequence"/>
</dbReference>
<name>A0ABD2X9Z1_9HYME</name>
<dbReference type="EMBL" id="JBJJXI010000045">
    <property type="protein sequence ID" value="KAL3401653.1"/>
    <property type="molecule type" value="Genomic_DNA"/>
</dbReference>
<proteinExistence type="predicted"/>
<feature type="compositionally biased region" description="Basic and acidic residues" evidence="1">
    <location>
        <begin position="62"/>
        <end position="87"/>
    </location>
</feature>
<evidence type="ECO:0000313" key="2">
    <source>
        <dbReference type="EMBL" id="KAL3401653.1"/>
    </source>
</evidence>
<feature type="region of interest" description="Disordered" evidence="1">
    <location>
        <begin position="696"/>
        <end position="720"/>
    </location>
</feature>
<comment type="caution">
    <text evidence="2">The sequence shown here is derived from an EMBL/GenBank/DDBJ whole genome shotgun (WGS) entry which is preliminary data.</text>
</comment>
<feature type="compositionally biased region" description="Polar residues" evidence="1">
    <location>
        <begin position="230"/>
        <end position="259"/>
    </location>
</feature>
<reference evidence="2 3" key="1">
    <citation type="journal article" date="2024" name="bioRxiv">
        <title>A reference genome for Trichogramma kaykai: A tiny desert-dwelling parasitoid wasp with competing sex-ratio distorters.</title>
        <authorList>
            <person name="Culotta J."/>
            <person name="Lindsey A.R."/>
        </authorList>
    </citation>
    <scope>NUCLEOTIDE SEQUENCE [LARGE SCALE GENOMIC DNA]</scope>
    <source>
        <strain evidence="2 3">KSX58</strain>
    </source>
</reference>
<sequence>MGQCVSTKAGAVIAASGYSSFDRIMDKKSSKHKILNKKKDSTKGTDMSLKKNTNSGLPVPIGRKEASRSKSVGPDRYKQKKMEDDFHFTGPTRHPGSASGRSTPRLAPPKKEASGVPLRTNRFGFRTPNQRFTDKVTDISYNNFVKNIQQPKTGYGVRKDQTTCRSYPQSMRPQSSPINQRLVNDNYKNNNVDFNKRTTDTGVAKYTLQSSNLPRPQVARMAKFTKTAVNQSRRAGTSYCSSKDGSSTEDSGLGSQNGVHSIERSARRKVRKLGVVVKGKKFDVVDTDEDDTITEISVIPLPEDLCLPIPVGRSSPKVNRTTGTVRERTNLYQKNLQMAKDNKLSKTSSLTVSMTSSMASSEGCGEEVKVMKDAKKSEKFTGSAYQAVMAAMTAMTESQQIPELTSSSSDEQDQFGNGGEALFDMVVPSSEEEPQIQRIDDIPMKAVNTVSQSTSEHFQTITNIAKTGALPSSTLRSVLLSIEDPAFAAVAATTTAMIDDETSPLENFTGLDSPNSTFTQLEIDLDNANDNCEAEQLDAESPVSSNSGCLSVSVCMSEGKDFFDDEIEDQPGLMFADNEDMNFNDSLTISDIVACIKNKNVEVKANESVESSPRLTRKTEIADSLSSCDSIASDDLMMDYEPSEADSCENVMQSLEDATSMLQLDSIINIANNNINEMARNNQNEIDLANSRSRLQQLNSRSGTDSPRSLDSTRSRQIYSPLRTPTQIGTKLPIPLDISSPRDEDLVTIDRTTLNNCYHDIVTMKTIILKLKRVIQEPGENGLTRNFPLTPFEVQNGLSDLIEPSLEDTVDTMGTTTCSESSTDSHYPVKVSVSTQTPVSDSAPRRLSSATPDSAHVKLDNDEVLQLKKQVQICKAKLQEKDAEIFKLKADVQEYQLHHGRIQGIRYSPDESLCTASEKLRPASLLPPLSNNSSSTGSLASSNGSSTQSSTPRSSPPMPRQQKSIPTRIQEPMRSSLPSLQRLQYPRPVKTLQSPESPQMRKSLLPTPPLAAKRTTAATGIPKARAHSAPRR</sequence>
<dbReference type="AlphaFoldDB" id="A0ABD2X9Z1"/>
<gene>
    <name evidence="2" type="ORF">TKK_005452</name>
</gene>
<feature type="region of interest" description="Disordered" evidence="1">
    <location>
        <begin position="923"/>
        <end position="1032"/>
    </location>
</feature>
<feature type="region of interest" description="Disordered" evidence="1">
    <location>
        <begin position="834"/>
        <end position="853"/>
    </location>
</feature>
<evidence type="ECO:0000256" key="1">
    <source>
        <dbReference type="SAM" id="MobiDB-lite"/>
    </source>
</evidence>
<protein>
    <submittedName>
        <fullName evidence="2">Uncharacterized protein</fullName>
    </submittedName>
</protein>
<feature type="region of interest" description="Disordered" evidence="1">
    <location>
        <begin position="230"/>
        <end position="267"/>
    </location>
</feature>
<keyword evidence="3" id="KW-1185">Reference proteome</keyword>
<organism evidence="2 3">
    <name type="scientific">Trichogramma kaykai</name>
    <dbReference type="NCBI Taxonomy" id="54128"/>
    <lineage>
        <taxon>Eukaryota</taxon>
        <taxon>Metazoa</taxon>
        <taxon>Ecdysozoa</taxon>
        <taxon>Arthropoda</taxon>
        <taxon>Hexapoda</taxon>
        <taxon>Insecta</taxon>
        <taxon>Pterygota</taxon>
        <taxon>Neoptera</taxon>
        <taxon>Endopterygota</taxon>
        <taxon>Hymenoptera</taxon>
        <taxon>Apocrita</taxon>
        <taxon>Proctotrupomorpha</taxon>
        <taxon>Chalcidoidea</taxon>
        <taxon>Trichogrammatidae</taxon>
        <taxon>Trichogramma</taxon>
    </lineage>
</organism>
<evidence type="ECO:0000313" key="3">
    <source>
        <dbReference type="Proteomes" id="UP001627154"/>
    </source>
</evidence>
<feature type="region of interest" description="Disordered" evidence="1">
    <location>
        <begin position="25"/>
        <end position="128"/>
    </location>
</feature>
<feature type="compositionally biased region" description="Low complexity" evidence="1">
    <location>
        <begin position="923"/>
        <end position="953"/>
    </location>
</feature>
<feature type="compositionally biased region" description="Polar residues" evidence="1">
    <location>
        <begin position="703"/>
        <end position="720"/>
    </location>
</feature>
<accession>A0ABD2X9Z1</accession>